<dbReference type="EMBL" id="CAJOBS010009926">
    <property type="protein sequence ID" value="CAF4938423.1"/>
    <property type="molecule type" value="Genomic_DNA"/>
</dbReference>
<gene>
    <name evidence="1" type="ORF">TOA249_LOCUS33204</name>
</gene>
<evidence type="ECO:0000313" key="1">
    <source>
        <dbReference type="EMBL" id="CAF4938423.1"/>
    </source>
</evidence>
<dbReference type="Proteomes" id="UP000663838">
    <property type="component" value="Unassembled WGS sequence"/>
</dbReference>
<proteinExistence type="predicted"/>
<feature type="non-terminal residue" evidence="1">
    <location>
        <position position="1"/>
    </location>
</feature>
<name>A0A821X9J6_9BILA</name>
<comment type="caution">
    <text evidence="1">The sequence shown here is derived from an EMBL/GenBank/DDBJ whole genome shotgun (WGS) entry which is preliminary data.</text>
</comment>
<sequence>MPLLSVYLGFNGMSIALTEFYYRYLSQPNICNHLISLCGSDTLAIDNDTELVLPLDGTCVPIQTNLLNLQSLVIRQCSPRFLSYLFEHLPLLETLSFERCTPWLLPKHPLEHGHN</sequence>
<reference evidence="1" key="1">
    <citation type="submission" date="2021-02" db="EMBL/GenBank/DDBJ databases">
        <authorList>
            <person name="Nowell W R."/>
        </authorList>
    </citation>
    <scope>NUCLEOTIDE SEQUENCE</scope>
</reference>
<evidence type="ECO:0000313" key="2">
    <source>
        <dbReference type="Proteomes" id="UP000663838"/>
    </source>
</evidence>
<organism evidence="1 2">
    <name type="scientific">Rotaria socialis</name>
    <dbReference type="NCBI Taxonomy" id="392032"/>
    <lineage>
        <taxon>Eukaryota</taxon>
        <taxon>Metazoa</taxon>
        <taxon>Spiralia</taxon>
        <taxon>Gnathifera</taxon>
        <taxon>Rotifera</taxon>
        <taxon>Eurotatoria</taxon>
        <taxon>Bdelloidea</taxon>
        <taxon>Philodinida</taxon>
        <taxon>Philodinidae</taxon>
        <taxon>Rotaria</taxon>
    </lineage>
</organism>
<protein>
    <submittedName>
        <fullName evidence="1">Uncharacterized protein</fullName>
    </submittedName>
</protein>
<accession>A0A821X9J6</accession>
<dbReference type="AlphaFoldDB" id="A0A821X9J6"/>